<dbReference type="AlphaFoldDB" id="A0A1S3FXL3"/>
<dbReference type="PANTHER" id="PTHR14207:SF0">
    <property type="entry name" value="3-BETA-HYDROXYSTEROID-DELTA(8),DELTA(7)-ISOMERASE"/>
    <property type="match status" value="1"/>
</dbReference>
<reference evidence="17" key="1">
    <citation type="submission" date="2025-08" db="UniProtKB">
        <authorList>
            <consortium name="RefSeq"/>
        </authorList>
    </citation>
    <scope>IDENTIFICATION</scope>
    <source>
        <tissue evidence="17">Kidney</tissue>
    </source>
</reference>
<evidence type="ECO:0000256" key="9">
    <source>
        <dbReference type="ARBA" id="ARBA00023136"/>
    </source>
</evidence>
<evidence type="ECO:0000256" key="12">
    <source>
        <dbReference type="ARBA" id="ARBA00023235"/>
    </source>
</evidence>
<dbReference type="InterPro" id="IPR033118">
    <property type="entry name" value="EXPERA"/>
</dbReference>
<evidence type="ECO:0000313" key="17">
    <source>
        <dbReference type="RefSeq" id="XP_012880582.1"/>
    </source>
</evidence>
<evidence type="ECO:0000313" key="16">
    <source>
        <dbReference type="Proteomes" id="UP000081671"/>
    </source>
</evidence>
<evidence type="ECO:0000256" key="4">
    <source>
        <dbReference type="ARBA" id="ARBA00022692"/>
    </source>
</evidence>
<evidence type="ECO:0000256" key="11">
    <source>
        <dbReference type="ARBA" id="ARBA00023221"/>
    </source>
</evidence>
<evidence type="ECO:0000256" key="5">
    <source>
        <dbReference type="ARBA" id="ARBA00022955"/>
    </source>
</evidence>
<evidence type="ECO:0000256" key="10">
    <source>
        <dbReference type="ARBA" id="ARBA00023166"/>
    </source>
</evidence>
<dbReference type="Pfam" id="PF05241">
    <property type="entry name" value="EBP"/>
    <property type="match status" value="1"/>
</dbReference>
<accession>A0A1S3FXL3</accession>
<keyword evidence="10" id="KW-1207">Sterol metabolism</keyword>
<feature type="transmembrane region" description="Helical" evidence="14">
    <location>
        <begin position="29"/>
        <end position="49"/>
    </location>
</feature>
<evidence type="ECO:0000256" key="6">
    <source>
        <dbReference type="ARBA" id="ARBA00022989"/>
    </source>
</evidence>
<dbReference type="GO" id="GO:0000247">
    <property type="term" value="F:C-8 sterol isomerase activity"/>
    <property type="evidence" value="ECO:0007669"/>
    <property type="project" value="TreeGrafter"/>
</dbReference>
<dbReference type="InterPro" id="IPR007905">
    <property type="entry name" value="EBP"/>
</dbReference>
<evidence type="ECO:0000256" key="14">
    <source>
        <dbReference type="SAM" id="Phobius"/>
    </source>
</evidence>
<sequence>MTTNKSPLHPYWPRNLKLDNFVPNDIPTWHILAGLFSVSGALVLTTWLLSNRTSVAPLGTWRKLSLCWFAVCAFIHLVIEGWFSFYNKTLLRDQDFLSQLWKEYSKGDSCYIIWDNFIICMETITASMWGPLSLWVVIAFFRQQPVCYVLQLVVSLGQIYGDVLYFLTEYGDEFQHSEMGHPVYFWFYFVFMNSLWLVIPRILLLDFVKQLTHAQSMLDSRVTKAKRKLN</sequence>
<keyword evidence="3" id="KW-0444">Lipid biosynthesis</keyword>
<evidence type="ECO:0000259" key="15">
    <source>
        <dbReference type="PROSITE" id="PS51751"/>
    </source>
</evidence>
<comment type="similarity">
    <text evidence="2">Belongs to the EBP family.</text>
</comment>
<gene>
    <name evidence="17" type="primary">LOC105992298</name>
</gene>
<dbReference type="GO" id="GO:0016020">
    <property type="term" value="C:membrane"/>
    <property type="evidence" value="ECO:0007669"/>
    <property type="project" value="UniProtKB-SubCell"/>
</dbReference>
<comment type="subcellular location">
    <subcellularLocation>
        <location evidence="1">Membrane</location>
        <topology evidence="1">Multi-pass membrane protein</topology>
    </subcellularLocation>
</comment>
<keyword evidence="4 13" id="KW-0812">Transmembrane</keyword>
<dbReference type="KEGG" id="dord:105992298"/>
<keyword evidence="7" id="KW-0756">Sterol biosynthesis</keyword>
<dbReference type="OrthoDB" id="58557at2759"/>
<evidence type="ECO:0000256" key="3">
    <source>
        <dbReference type="ARBA" id="ARBA00022516"/>
    </source>
</evidence>
<protein>
    <submittedName>
        <fullName evidence="17">3-beta-hydroxysteroid-Delta(8), Delta(7)-isomerase-like</fullName>
    </submittedName>
</protein>
<evidence type="ECO:0000256" key="13">
    <source>
        <dbReference type="PROSITE-ProRule" id="PRU01087"/>
    </source>
</evidence>
<name>A0A1S3FXL3_DIPOR</name>
<feature type="transmembrane region" description="Helical" evidence="14">
    <location>
        <begin position="187"/>
        <end position="208"/>
    </location>
</feature>
<feature type="domain" description="EXPERA" evidence="15">
    <location>
        <begin position="61"/>
        <end position="204"/>
    </location>
</feature>
<dbReference type="PANTHER" id="PTHR14207">
    <property type="entry name" value="STEROL ISOMERASE"/>
    <property type="match status" value="1"/>
</dbReference>
<dbReference type="GeneID" id="105992298"/>
<keyword evidence="12" id="KW-0413">Isomerase</keyword>
<dbReference type="InParanoid" id="A0A1S3FXL3"/>
<evidence type="ECO:0000256" key="8">
    <source>
        <dbReference type="ARBA" id="ARBA00023098"/>
    </source>
</evidence>
<keyword evidence="6 13" id="KW-1133">Transmembrane helix</keyword>
<evidence type="ECO:0000256" key="1">
    <source>
        <dbReference type="ARBA" id="ARBA00004141"/>
    </source>
</evidence>
<keyword evidence="11" id="KW-0753">Steroid metabolism</keyword>
<keyword evidence="16" id="KW-1185">Reference proteome</keyword>
<dbReference type="GO" id="GO:0004769">
    <property type="term" value="F:steroid Delta-isomerase activity"/>
    <property type="evidence" value="ECO:0007669"/>
    <property type="project" value="TreeGrafter"/>
</dbReference>
<dbReference type="Proteomes" id="UP000081671">
    <property type="component" value="Unplaced"/>
</dbReference>
<keyword evidence="9 13" id="KW-0472">Membrane</keyword>
<dbReference type="PROSITE" id="PS51751">
    <property type="entry name" value="EXPERA"/>
    <property type="match status" value="1"/>
</dbReference>
<dbReference type="GO" id="GO:0047750">
    <property type="term" value="F:cholestenol delta-isomerase activity"/>
    <property type="evidence" value="ECO:0007669"/>
    <property type="project" value="InterPro"/>
</dbReference>
<organism evidence="16 17">
    <name type="scientific">Dipodomys ordii</name>
    <name type="common">Ord's kangaroo rat</name>
    <dbReference type="NCBI Taxonomy" id="10020"/>
    <lineage>
        <taxon>Eukaryota</taxon>
        <taxon>Metazoa</taxon>
        <taxon>Chordata</taxon>
        <taxon>Craniata</taxon>
        <taxon>Vertebrata</taxon>
        <taxon>Euteleostomi</taxon>
        <taxon>Mammalia</taxon>
        <taxon>Eutheria</taxon>
        <taxon>Euarchontoglires</taxon>
        <taxon>Glires</taxon>
        <taxon>Rodentia</taxon>
        <taxon>Castorimorpha</taxon>
        <taxon>Heteromyidae</taxon>
        <taxon>Dipodomyinae</taxon>
        <taxon>Dipodomys</taxon>
    </lineage>
</organism>
<dbReference type="GO" id="GO:0006695">
    <property type="term" value="P:cholesterol biosynthetic process"/>
    <property type="evidence" value="ECO:0007669"/>
    <property type="project" value="TreeGrafter"/>
</dbReference>
<feature type="transmembrane region" description="Helical" evidence="14">
    <location>
        <begin position="111"/>
        <end position="141"/>
    </location>
</feature>
<feature type="transmembrane region" description="Helical" evidence="14">
    <location>
        <begin position="61"/>
        <end position="83"/>
    </location>
</feature>
<evidence type="ECO:0000256" key="7">
    <source>
        <dbReference type="ARBA" id="ARBA00023011"/>
    </source>
</evidence>
<feature type="transmembrane region" description="Helical" evidence="14">
    <location>
        <begin position="148"/>
        <end position="167"/>
    </location>
</feature>
<proteinExistence type="inferred from homology"/>
<evidence type="ECO:0000256" key="2">
    <source>
        <dbReference type="ARBA" id="ARBA00008337"/>
    </source>
</evidence>
<dbReference type="GO" id="GO:0005783">
    <property type="term" value="C:endoplasmic reticulum"/>
    <property type="evidence" value="ECO:0007669"/>
    <property type="project" value="TreeGrafter"/>
</dbReference>
<keyword evidence="5" id="KW-0752">Steroid biosynthesis</keyword>
<dbReference type="RefSeq" id="XP_012880582.1">
    <property type="nucleotide sequence ID" value="XM_013025128.1"/>
</dbReference>
<keyword evidence="8" id="KW-0443">Lipid metabolism</keyword>
<dbReference type="FunCoup" id="A0A1S3FXL3">
    <property type="interactions" value="653"/>
</dbReference>